<evidence type="ECO:0000313" key="1">
    <source>
        <dbReference type="EMBL" id="JAD51056.1"/>
    </source>
</evidence>
<reference evidence="1" key="1">
    <citation type="submission" date="2014-09" db="EMBL/GenBank/DDBJ databases">
        <authorList>
            <person name="Magalhaes I.L.F."/>
            <person name="Oliveira U."/>
            <person name="Santos F.R."/>
            <person name="Vidigal T.H.D.A."/>
            <person name="Brescovit A.D."/>
            <person name="Santos A.J."/>
        </authorList>
    </citation>
    <scope>NUCLEOTIDE SEQUENCE</scope>
    <source>
        <tissue evidence="1">Shoot tissue taken approximately 20 cm above the soil surface</tissue>
    </source>
</reference>
<sequence length="18" mass="2240">MFFFTLISDNKMMPSHRH</sequence>
<dbReference type="EMBL" id="GBRH01246839">
    <property type="protein sequence ID" value="JAD51056.1"/>
    <property type="molecule type" value="Transcribed_RNA"/>
</dbReference>
<dbReference type="AlphaFoldDB" id="A0A0A9AIT9"/>
<reference evidence="1" key="2">
    <citation type="journal article" date="2015" name="Data Brief">
        <title>Shoot transcriptome of the giant reed, Arundo donax.</title>
        <authorList>
            <person name="Barrero R.A."/>
            <person name="Guerrero F.D."/>
            <person name="Moolhuijzen P."/>
            <person name="Goolsby J.A."/>
            <person name="Tidwell J."/>
            <person name="Bellgard S.E."/>
            <person name="Bellgard M.I."/>
        </authorList>
    </citation>
    <scope>NUCLEOTIDE SEQUENCE</scope>
    <source>
        <tissue evidence="1">Shoot tissue taken approximately 20 cm above the soil surface</tissue>
    </source>
</reference>
<name>A0A0A9AIT9_ARUDO</name>
<proteinExistence type="predicted"/>
<accession>A0A0A9AIT9</accession>
<protein>
    <submittedName>
        <fullName evidence="1">Uncharacterized protein</fullName>
    </submittedName>
</protein>
<organism evidence="1">
    <name type="scientific">Arundo donax</name>
    <name type="common">Giant reed</name>
    <name type="synonym">Donax arundinaceus</name>
    <dbReference type="NCBI Taxonomy" id="35708"/>
    <lineage>
        <taxon>Eukaryota</taxon>
        <taxon>Viridiplantae</taxon>
        <taxon>Streptophyta</taxon>
        <taxon>Embryophyta</taxon>
        <taxon>Tracheophyta</taxon>
        <taxon>Spermatophyta</taxon>
        <taxon>Magnoliopsida</taxon>
        <taxon>Liliopsida</taxon>
        <taxon>Poales</taxon>
        <taxon>Poaceae</taxon>
        <taxon>PACMAD clade</taxon>
        <taxon>Arundinoideae</taxon>
        <taxon>Arundineae</taxon>
        <taxon>Arundo</taxon>
    </lineage>
</organism>